<dbReference type="GO" id="GO:0008168">
    <property type="term" value="F:methyltransferase activity"/>
    <property type="evidence" value="ECO:0007669"/>
    <property type="project" value="UniProtKB-KW"/>
</dbReference>
<evidence type="ECO:0000259" key="4">
    <source>
        <dbReference type="Pfam" id="PF13649"/>
    </source>
</evidence>
<reference evidence="5 6" key="1">
    <citation type="submission" date="2020-05" db="EMBL/GenBank/DDBJ databases">
        <title>MicrobeNet Type strains.</title>
        <authorList>
            <person name="Nicholson A.C."/>
        </authorList>
    </citation>
    <scope>NUCLEOTIDE SEQUENCE [LARGE SCALE GENOMIC DNA]</scope>
    <source>
        <strain evidence="5 6">JCM 3224</strain>
    </source>
</reference>
<gene>
    <name evidence="5" type="ORF">HLB23_33150</name>
</gene>
<dbReference type="AlphaFoldDB" id="A0A849C7A9"/>
<dbReference type="SUPFAM" id="SSF53335">
    <property type="entry name" value="S-adenosyl-L-methionine-dependent methyltransferases"/>
    <property type="match status" value="1"/>
</dbReference>
<accession>A0A849C7A9</accession>
<keyword evidence="1 5" id="KW-0489">Methyltransferase</keyword>
<dbReference type="PANTHER" id="PTHR42912">
    <property type="entry name" value="METHYLTRANSFERASE"/>
    <property type="match status" value="1"/>
</dbReference>
<dbReference type="InterPro" id="IPR050508">
    <property type="entry name" value="Methyltransf_Superfamily"/>
</dbReference>
<dbReference type="Proteomes" id="UP000586827">
    <property type="component" value="Unassembled WGS sequence"/>
</dbReference>
<evidence type="ECO:0000256" key="2">
    <source>
        <dbReference type="ARBA" id="ARBA00022679"/>
    </source>
</evidence>
<dbReference type="EMBL" id="JABELX010000015">
    <property type="protein sequence ID" value="NNH74643.1"/>
    <property type="molecule type" value="Genomic_DNA"/>
</dbReference>
<dbReference type="CDD" id="cd02440">
    <property type="entry name" value="AdoMet_MTases"/>
    <property type="match status" value="1"/>
</dbReference>
<evidence type="ECO:0000313" key="6">
    <source>
        <dbReference type="Proteomes" id="UP000586827"/>
    </source>
</evidence>
<evidence type="ECO:0000256" key="3">
    <source>
        <dbReference type="ARBA" id="ARBA00022691"/>
    </source>
</evidence>
<dbReference type="InterPro" id="IPR029063">
    <property type="entry name" value="SAM-dependent_MTases_sf"/>
</dbReference>
<dbReference type="RefSeq" id="WP_084521838.1">
    <property type="nucleotide sequence ID" value="NZ_JABELX010000015.1"/>
</dbReference>
<keyword evidence="3" id="KW-0949">S-adenosyl-L-methionine</keyword>
<dbReference type="InterPro" id="IPR023576">
    <property type="entry name" value="UbiE/COQ5_MeTrFase_CS"/>
</dbReference>
<dbReference type="PANTHER" id="PTHR42912:SF45">
    <property type="entry name" value="23S RRNA (GUANINE(745)-N(1))-METHYLTRANSFERASE"/>
    <property type="match status" value="1"/>
</dbReference>
<comment type="caution">
    <text evidence="5">The sequence shown here is derived from an EMBL/GenBank/DDBJ whole genome shotgun (WGS) entry which is preliminary data.</text>
</comment>
<dbReference type="GO" id="GO:0032259">
    <property type="term" value="P:methylation"/>
    <property type="evidence" value="ECO:0007669"/>
    <property type="project" value="UniProtKB-KW"/>
</dbReference>
<dbReference type="InterPro" id="IPR041698">
    <property type="entry name" value="Methyltransf_25"/>
</dbReference>
<keyword evidence="6" id="KW-1185">Reference proteome</keyword>
<dbReference type="Pfam" id="PF13649">
    <property type="entry name" value="Methyltransf_25"/>
    <property type="match status" value="1"/>
</dbReference>
<keyword evidence="2 5" id="KW-0808">Transferase</keyword>
<evidence type="ECO:0000313" key="5">
    <source>
        <dbReference type="EMBL" id="NNH74643.1"/>
    </source>
</evidence>
<proteinExistence type="predicted"/>
<sequence>MTKNHPDTHTHTHDAARAMGNHHDYLPAAGRDGLLPFYDLLTRALGVRGIHQTLLRNAALTPGARVLEIGSGTGNLTIMAKETQPAIEITGTDPDPRALARAERKAKGRTGIHFERAYAQELPLPDGSVDRVLSAFMLHHLPTDVKPLAAAEVLRVLRPGGELHLVDVGGQMTEADGFAARRMLKGGHLADNLGDRIPRLLREAGFDCEEVDSRVHRRIGRVTFYRATRPAS</sequence>
<dbReference type="PROSITE" id="PS01184">
    <property type="entry name" value="UBIE_2"/>
    <property type="match status" value="1"/>
</dbReference>
<evidence type="ECO:0000256" key="1">
    <source>
        <dbReference type="ARBA" id="ARBA00022603"/>
    </source>
</evidence>
<protein>
    <submittedName>
        <fullName evidence="5">Class I SAM-dependent methyltransferase</fullName>
    </submittedName>
</protein>
<dbReference type="Gene3D" id="3.40.50.150">
    <property type="entry name" value="Vaccinia Virus protein VP39"/>
    <property type="match status" value="1"/>
</dbReference>
<feature type="domain" description="Methyltransferase" evidence="4">
    <location>
        <begin position="66"/>
        <end position="161"/>
    </location>
</feature>
<organism evidence="5 6">
    <name type="scientific">Nocardia uniformis</name>
    <dbReference type="NCBI Taxonomy" id="53432"/>
    <lineage>
        <taxon>Bacteria</taxon>
        <taxon>Bacillati</taxon>
        <taxon>Actinomycetota</taxon>
        <taxon>Actinomycetes</taxon>
        <taxon>Mycobacteriales</taxon>
        <taxon>Nocardiaceae</taxon>
        <taxon>Nocardia</taxon>
    </lineage>
</organism>
<name>A0A849C7A9_9NOCA</name>